<feature type="compositionally biased region" description="Low complexity" evidence="1">
    <location>
        <begin position="367"/>
        <end position="376"/>
    </location>
</feature>
<evidence type="ECO:0000313" key="5">
    <source>
        <dbReference type="Proteomes" id="UP000326921"/>
    </source>
</evidence>
<evidence type="ECO:0000256" key="1">
    <source>
        <dbReference type="SAM" id="MobiDB-lite"/>
    </source>
</evidence>
<dbReference type="EMBL" id="CP045652">
    <property type="protein sequence ID" value="QGA27920.1"/>
    <property type="molecule type" value="Genomic_DNA"/>
</dbReference>
<feature type="transmembrane region" description="Helical" evidence="2">
    <location>
        <begin position="47"/>
        <end position="64"/>
    </location>
</feature>
<gene>
    <name evidence="4" type="primary">traJ</name>
    <name evidence="4" type="ORF">GFH32_17005</name>
</gene>
<feature type="transmembrane region" description="Helical" evidence="2">
    <location>
        <begin position="85"/>
        <end position="106"/>
    </location>
</feature>
<organism evidence="4 5">
    <name type="scientific">Sphingobacterium zhuxiongii</name>
    <dbReference type="NCBI Taxonomy" id="2662364"/>
    <lineage>
        <taxon>Bacteria</taxon>
        <taxon>Pseudomonadati</taxon>
        <taxon>Bacteroidota</taxon>
        <taxon>Sphingobacteriia</taxon>
        <taxon>Sphingobacteriales</taxon>
        <taxon>Sphingobacteriaceae</taxon>
        <taxon>Sphingobacterium</taxon>
    </lineage>
</organism>
<feature type="transmembrane region" description="Helical" evidence="2">
    <location>
        <begin position="220"/>
        <end position="240"/>
    </location>
</feature>
<keyword evidence="5" id="KW-1185">Reference proteome</keyword>
<sequence length="398" mass="44083">MINRIICIFIFLLPRFLFAQGSGQEIASLQQVLDQLYQQMLPLCRGLIGVAQSIAGFAALWYIGSRVWRHIARAEPIDFYPLFRPFVLGFCILFFPAIVALINAIMQPTVEVTRNMVGNSNKAIQELLIIKENQLKKTDAWQLYVGQDGQGDRDRWYTYTYDESASGEGMLEGVGNDLRFAMAKASYNFRNSIKEWLSELLQILFESAALCINTLRTFQLIVLAILGPLALGLSVFDGFTHLLQNWIARYLHVFLWLPVANIFGSIIARIQENMLKVDLAQLEATGDTFFSRIDIAYLIFLIIGIVGYFTVPTVAGYIVSVGAGSDSFGRQTNTVFHSAATTGGAAVGGLVGVAFSGMNRASPEILDANSRSAASDRSPHQTNQNNSSYMKDQIKGDT</sequence>
<dbReference type="Proteomes" id="UP000326921">
    <property type="component" value="Chromosome"/>
</dbReference>
<feature type="transmembrane region" description="Helical" evidence="2">
    <location>
        <begin position="246"/>
        <end position="268"/>
    </location>
</feature>
<dbReference type="Pfam" id="PF07863">
    <property type="entry name" value="CtnDOT_TraJ"/>
    <property type="match status" value="1"/>
</dbReference>
<reference evidence="4 5" key="1">
    <citation type="submission" date="2019-10" db="EMBL/GenBank/DDBJ databases">
        <authorList>
            <person name="Dong K."/>
        </authorList>
    </citation>
    <scope>NUCLEOTIDE SEQUENCE [LARGE SCALE GENOMIC DNA]</scope>
    <source>
        <strain evidence="5">dk4302</strain>
    </source>
</reference>
<keyword evidence="2" id="KW-0472">Membrane</keyword>
<name>A0A5Q0QJG1_9SPHI</name>
<evidence type="ECO:0000313" key="4">
    <source>
        <dbReference type="EMBL" id="QGA27920.1"/>
    </source>
</evidence>
<feature type="region of interest" description="Disordered" evidence="1">
    <location>
        <begin position="367"/>
        <end position="398"/>
    </location>
</feature>
<evidence type="ECO:0000259" key="3">
    <source>
        <dbReference type="Pfam" id="PF07863"/>
    </source>
</evidence>
<dbReference type="RefSeq" id="WP_153512747.1">
    <property type="nucleotide sequence ID" value="NZ_CP045652.1"/>
</dbReference>
<feature type="transmembrane region" description="Helical" evidence="2">
    <location>
        <begin position="295"/>
        <end position="315"/>
    </location>
</feature>
<keyword evidence="2" id="KW-1133">Transmembrane helix</keyword>
<dbReference type="AlphaFoldDB" id="A0A5Q0QJG1"/>
<dbReference type="InterPro" id="IPR022393">
    <property type="entry name" value="Conjugative_transposon_TraJ"/>
</dbReference>
<dbReference type="KEGG" id="sphe:GFH32_17005"/>
<accession>A0A5Q0QJG1</accession>
<keyword evidence="2" id="KW-0812">Transmembrane</keyword>
<feature type="domain" description="Conjugative transposon TraJ C-terminal" evidence="3">
    <location>
        <begin position="25"/>
        <end position="396"/>
    </location>
</feature>
<dbReference type="NCBIfam" id="TIGR03782">
    <property type="entry name" value="Bac_Flav_CT_J"/>
    <property type="match status" value="1"/>
</dbReference>
<feature type="compositionally biased region" description="Polar residues" evidence="1">
    <location>
        <begin position="380"/>
        <end position="390"/>
    </location>
</feature>
<evidence type="ECO:0000256" key="2">
    <source>
        <dbReference type="SAM" id="Phobius"/>
    </source>
</evidence>
<feature type="transmembrane region" description="Helical" evidence="2">
    <location>
        <begin position="335"/>
        <end position="355"/>
    </location>
</feature>
<proteinExistence type="predicted"/>
<protein>
    <submittedName>
        <fullName evidence="4">Conjugative transposon protein TraJ</fullName>
    </submittedName>
</protein>
<dbReference type="InterPro" id="IPR012424">
    <property type="entry name" value="Conjugative_transposon_TraJ_C"/>
</dbReference>